<evidence type="ECO:0000256" key="2">
    <source>
        <dbReference type="ARBA" id="ARBA00022679"/>
    </source>
</evidence>
<evidence type="ECO:0000313" key="11">
    <source>
        <dbReference type="EMBL" id="GFR41489.1"/>
    </source>
</evidence>
<dbReference type="InterPro" id="IPR000719">
    <property type="entry name" value="Prot_kinase_dom"/>
</dbReference>
<evidence type="ECO:0008006" key="13">
    <source>
        <dbReference type="Google" id="ProtNLM"/>
    </source>
</evidence>
<evidence type="ECO:0000256" key="4">
    <source>
        <dbReference type="ARBA" id="ARBA00022777"/>
    </source>
</evidence>
<sequence length="1855" mass="192500">MPGQLEGGSDQVTVSTDATEGGTLVRVVAPSRHIRMVDLMPVFEALDLNLVSYTAEPDPDAAAHGPSAGTFARRKHSFRGRFLVTDADGQNLSEEILEGLVTMLQDALHVRLSRRGTVHDHSRRGSMASYATETSVDPDSPSFGGAVAGAVPGHPGASSGHGALLNSHLNPNAHGHHLHIHHSHHHYTFQYLSDQHEHAATASSMLPSDHSISSLGSLLRATSGAASEHTAVPSPASNARHDSATFSFLNQHSESTATLDHGVAHTPTLPPVNGCCSSNLSTEDRCSGGPTTPLIAGSFHPQHTRSLPVPHQALHPPDSYDLGSAMPPRTSSHTPTTLNPSPRTSLEAGPCRTVQVGFYEQSTCAALAPATAGPASSFAAAADHRPASSSTTCGSTACEASLSIAAPACTAAALAVAGSCGTSGIVGSGESVAASGGDASPTSSDDKDGAYTWWSTFSAQDSVARIMSHPARSISAEADLGQAKSLMTKHNISALLVDTGGASPGFITKRDFLKVQFNKNFKRTKVKDVMTQPVISVDISLPIEQCSRVLEAHGVRRVLVRDPSRASVTDPLSAYVGVVSDADLFKCMGAPATSPVVGSMANSSENMQQPNNPGYGALAADLGGLAPLPTLPPLPPLPMQPLQPLLPAAVQPSAAPAVHPPAAAVPPHAQHPLPVLPALQSLSSVASTASMSCSMGPSSMGITNSTGPITTVLESVSAPVAAAAAALAMTASSAALGLASSGTAGSSVMLLNPEASLADRYRCAAALWELDFNELEVTRRIGEGSFGEVLLANFRGTKVAVKRLRGFDMGPDNPDTGGPGETGPSPTQMPIFRQFFEREIEILATIRHPNVVNFIGACHTPPNVCLVTEYCARGSLDHLLHKSSITLDLAKKVEFSMDIARGMSCLHSQKPPIIHRDLKTANLLVSARFEVKVADFGLSRIKDHAQLINSRAGLEGTVEYAAPEVLRGEPYTEKCDIWSYAVLLWEIIHRQRPYADADVPVYILMMSLGNGTLRLPPVREELATPGLVRLVDRCMAWHPAERPSFREVLHALELEYKILRGKAAAVPRSDSASCMMMLPAMAQSRGAERKPPAAQQPRSRVAPAAAAANNNDTGTAAQDASSNHPEHHSQQQQPQRQLQHQQQRHHHHHHHHPPLGPSSGSGDAHAAGAGAAAAQQARPSGNTPHPLLTSMSQRKGSKLCLTSLNPALSSAGSGGGRGAGGGGCGVGDSSPPAKDAPVATTFVDEISPEHHEPHHHHHHHHHNHHNHHHHQHDHQQQHSHHHAPHQHQQPNLQPHPPSRPRVKLVMPVTSAAGASDHSADPTSPGGSSRPPSSRTTGAGGATPAAANRGHVAAHKPGSAGRHQGRSLRSAARSKSMPLPEFEWFGPEEGSEEATDSVADEEGEGRASRDSTASGGPAHAAAMSQAASADAMGHAGGDDSGMEGMEGSPGNDMLAQHLMVRLPPLPEAHGAWATADADSEQSPVAVTATSAELRHGEGPASGCTSKLTTPFSAAAAASFQDASDATGSSADGEAWGREEEGHDGFAGSGRGPASRPAVPNLSPFHLAASSPFADAADQPWSPRVTEESTTTPLASRLSAHLDLDSCSGVERQPCALQTPEPAAAVPAAAALPPRPPRAVAFLSPFAQLASEVRAPSSEDEAEADDEQRRSSRAPGAASGPCGNSTTGSACTASRPVAAASTANSTDVHVAIEKDQQSPPDACWGVLGTCSKPPSGDVYPSSGAGRISPVNHASSPQALASAFACMSDLNAAVDGALGIDGGSDVAGHEAVEVEAEEERLAVVAAAAGLEALTLTLPGVMAFAGTSITGAARVSEQFGDEEEDDVDATLHTTAWVRL</sequence>
<feature type="region of interest" description="Disordered" evidence="8">
    <location>
        <begin position="154"/>
        <end position="181"/>
    </location>
</feature>
<dbReference type="Pfam" id="PF00571">
    <property type="entry name" value="CBS"/>
    <property type="match status" value="2"/>
</dbReference>
<dbReference type="Proteomes" id="UP001054857">
    <property type="component" value="Unassembled WGS sequence"/>
</dbReference>
<accession>A0AAD3DGN7</accession>
<evidence type="ECO:0000259" key="10">
    <source>
        <dbReference type="PROSITE" id="PS51371"/>
    </source>
</evidence>
<dbReference type="Gene3D" id="3.10.580.10">
    <property type="entry name" value="CBS-domain"/>
    <property type="match status" value="1"/>
</dbReference>
<feature type="compositionally biased region" description="Low complexity" evidence="8">
    <location>
        <begin position="1157"/>
        <end position="1181"/>
    </location>
</feature>
<dbReference type="PROSITE" id="PS51371">
    <property type="entry name" value="CBS"/>
    <property type="match status" value="2"/>
</dbReference>
<dbReference type="PROSITE" id="PS00107">
    <property type="entry name" value="PROTEIN_KINASE_ATP"/>
    <property type="match status" value="1"/>
</dbReference>
<dbReference type="SUPFAM" id="SSF56112">
    <property type="entry name" value="Protein kinase-like (PK-like)"/>
    <property type="match status" value="1"/>
</dbReference>
<keyword evidence="3 7" id="KW-0547">Nucleotide-binding</keyword>
<dbReference type="PROSITE" id="PS50011">
    <property type="entry name" value="PROTEIN_KINASE_DOM"/>
    <property type="match status" value="1"/>
</dbReference>
<keyword evidence="6" id="KW-0129">CBS domain</keyword>
<feature type="region of interest" description="Disordered" evidence="8">
    <location>
        <begin position="1210"/>
        <end position="1236"/>
    </location>
</feature>
<evidence type="ECO:0000259" key="9">
    <source>
        <dbReference type="PROSITE" id="PS50011"/>
    </source>
</evidence>
<keyword evidence="12" id="KW-1185">Reference proteome</keyword>
<keyword evidence="5 7" id="KW-0067">ATP-binding</keyword>
<dbReference type="SMART" id="SM00220">
    <property type="entry name" value="S_TKc"/>
    <property type="match status" value="1"/>
</dbReference>
<dbReference type="InterPro" id="IPR051681">
    <property type="entry name" value="Ser/Thr_Kinases-Pseudokinases"/>
</dbReference>
<feature type="region of interest" description="Disordered" evidence="8">
    <location>
        <begin position="1650"/>
        <end position="1689"/>
    </location>
</feature>
<dbReference type="PANTHER" id="PTHR44329">
    <property type="entry name" value="SERINE/THREONINE-PROTEIN KINASE TNNI3K-RELATED"/>
    <property type="match status" value="1"/>
</dbReference>
<feature type="region of interest" description="Disordered" evidence="8">
    <location>
        <begin position="1249"/>
        <end position="1450"/>
    </location>
</feature>
<feature type="compositionally biased region" description="Polar residues" evidence="8">
    <location>
        <begin position="329"/>
        <end position="344"/>
    </location>
</feature>
<feature type="region of interest" description="Disordered" evidence="8">
    <location>
        <begin position="1471"/>
        <end position="1504"/>
    </location>
</feature>
<feature type="compositionally biased region" description="Low complexity" evidence="8">
    <location>
        <begin position="1417"/>
        <end position="1431"/>
    </location>
</feature>
<feature type="compositionally biased region" description="Low complexity" evidence="8">
    <location>
        <begin position="1321"/>
        <end position="1346"/>
    </location>
</feature>
<feature type="region of interest" description="Disordered" evidence="8">
    <location>
        <begin position="806"/>
        <end position="826"/>
    </location>
</feature>
<name>A0AAD3DGN7_9CHLO</name>
<feature type="compositionally biased region" description="Acidic residues" evidence="8">
    <location>
        <begin position="1388"/>
        <end position="1402"/>
    </location>
</feature>
<feature type="region of interest" description="Disordered" evidence="8">
    <location>
        <begin position="1082"/>
        <end position="1190"/>
    </location>
</feature>
<dbReference type="Pfam" id="PF07714">
    <property type="entry name" value="PK_Tyr_Ser-Thr"/>
    <property type="match status" value="1"/>
</dbReference>
<feature type="region of interest" description="Disordered" evidence="8">
    <location>
        <begin position="311"/>
        <end position="347"/>
    </location>
</feature>
<keyword evidence="4" id="KW-0418">Kinase</keyword>
<feature type="compositionally biased region" description="Basic residues" evidence="8">
    <location>
        <begin position="1142"/>
        <end position="1153"/>
    </location>
</feature>
<dbReference type="GO" id="GO:0004674">
    <property type="term" value="F:protein serine/threonine kinase activity"/>
    <property type="evidence" value="ECO:0007669"/>
    <property type="project" value="UniProtKB-KW"/>
</dbReference>
<feature type="compositionally biased region" description="Polar residues" evidence="8">
    <location>
        <begin position="1479"/>
        <end position="1489"/>
    </location>
</feature>
<dbReference type="InterPro" id="IPR001245">
    <property type="entry name" value="Ser-Thr/Tyr_kinase_cat_dom"/>
</dbReference>
<evidence type="ECO:0000256" key="3">
    <source>
        <dbReference type="ARBA" id="ARBA00022741"/>
    </source>
</evidence>
<dbReference type="CDD" id="cd02205">
    <property type="entry name" value="CBS_pair_SF"/>
    <property type="match status" value="1"/>
</dbReference>
<dbReference type="PANTHER" id="PTHR44329:SF298">
    <property type="entry name" value="MIXED LINEAGE KINASE DOMAIN-LIKE PROTEIN"/>
    <property type="match status" value="1"/>
</dbReference>
<dbReference type="GO" id="GO:0005524">
    <property type="term" value="F:ATP binding"/>
    <property type="evidence" value="ECO:0007669"/>
    <property type="project" value="UniProtKB-UniRule"/>
</dbReference>
<feature type="domain" description="Protein kinase" evidence="9">
    <location>
        <begin position="775"/>
        <end position="1059"/>
    </location>
</feature>
<evidence type="ECO:0000256" key="1">
    <source>
        <dbReference type="ARBA" id="ARBA00022527"/>
    </source>
</evidence>
<dbReference type="InterPro" id="IPR000644">
    <property type="entry name" value="CBS_dom"/>
</dbReference>
<proteinExistence type="predicted"/>
<keyword evidence="2" id="KW-0808">Transferase</keyword>
<feature type="compositionally biased region" description="Low complexity" evidence="8">
    <location>
        <begin position="808"/>
        <end position="826"/>
    </location>
</feature>
<evidence type="ECO:0000256" key="5">
    <source>
        <dbReference type="ARBA" id="ARBA00022840"/>
    </source>
</evidence>
<evidence type="ECO:0000256" key="8">
    <source>
        <dbReference type="SAM" id="MobiDB-lite"/>
    </source>
</evidence>
<comment type="caution">
    <text evidence="11">The sequence shown here is derived from an EMBL/GenBank/DDBJ whole genome shotgun (WGS) entry which is preliminary data.</text>
</comment>
<keyword evidence="1" id="KW-0723">Serine/threonine-protein kinase</keyword>
<dbReference type="SUPFAM" id="SSF54631">
    <property type="entry name" value="CBS-domain pair"/>
    <property type="match status" value="1"/>
</dbReference>
<dbReference type="InterPro" id="IPR046342">
    <property type="entry name" value="CBS_dom_sf"/>
</dbReference>
<reference evidence="11 12" key="1">
    <citation type="journal article" date="2021" name="Sci. Rep.">
        <title>Genome sequencing of the multicellular alga Astrephomene provides insights into convergent evolution of germ-soma differentiation.</title>
        <authorList>
            <person name="Yamashita S."/>
            <person name="Yamamoto K."/>
            <person name="Matsuzaki R."/>
            <person name="Suzuki S."/>
            <person name="Yamaguchi H."/>
            <person name="Hirooka S."/>
            <person name="Minakuchi Y."/>
            <person name="Miyagishima S."/>
            <person name="Kawachi M."/>
            <person name="Toyoda A."/>
            <person name="Nozaki H."/>
        </authorList>
    </citation>
    <scope>NUCLEOTIDE SEQUENCE [LARGE SCALE GENOMIC DNA]</scope>
    <source>
        <strain evidence="11 12">NIES-4017</strain>
    </source>
</reference>
<dbReference type="Gene3D" id="1.10.510.10">
    <property type="entry name" value="Transferase(Phosphotransferase) domain 1"/>
    <property type="match status" value="1"/>
</dbReference>
<dbReference type="EMBL" id="BMAR01000001">
    <property type="protein sequence ID" value="GFR41489.1"/>
    <property type="molecule type" value="Genomic_DNA"/>
</dbReference>
<feature type="compositionally biased region" description="Polar residues" evidence="8">
    <location>
        <begin position="1680"/>
        <end position="1689"/>
    </location>
</feature>
<organism evidence="11 12">
    <name type="scientific">Astrephomene gubernaculifera</name>
    <dbReference type="NCBI Taxonomy" id="47775"/>
    <lineage>
        <taxon>Eukaryota</taxon>
        <taxon>Viridiplantae</taxon>
        <taxon>Chlorophyta</taxon>
        <taxon>core chlorophytes</taxon>
        <taxon>Chlorophyceae</taxon>
        <taxon>CS clade</taxon>
        <taxon>Chlamydomonadales</taxon>
        <taxon>Astrephomenaceae</taxon>
        <taxon>Astrephomene</taxon>
    </lineage>
</organism>
<feature type="compositionally biased region" description="Gly residues" evidence="8">
    <location>
        <begin position="1212"/>
        <end position="1226"/>
    </location>
</feature>
<feature type="compositionally biased region" description="Basic and acidic residues" evidence="8">
    <location>
        <begin position="1533"/>
        <end position="1542"/>
    </location>
</feature>
<dbReference type="InterPro" id="IPR011009">
    <property type="entry name" value="Kinase-like_dom_sf"/>
</dbReference>
<dbReference type="InterPro" id="IPR017441">
    <property type="entry name" value="Protein_kinase_ATP_BS"/>
</dbReference>
<feature type="domain" description="CBS" evidence="10">
    <location>
        <begin position="467"/>
        <end position="523"/>
    </location>
</feature>
<evidence type="ECO:0000256" key="7">
    <source>
        <dbReference type="PROSITE-ProRule" id="PRU10141"/>
    </source>
</evidence>
<feature type="region of interest" description="Disordered" evidence="8">
    <location>
        <begin position="119"/>
        <end position="139"/>
    </location>
</feature>
<feature type="binding site" evidence="7">
    <location>
        <position position="802"/>
    </location>
    <ligand>
        <name>ATP</name>
        <dbReference type="ChEBI" id="CHEBI:30616"/>
    </ligand>
</feature>
<feature type="domain" description="CBS" evidence="10">
    <location>
        <begin position="530"/>
        <end position="594"/>
    </location>
</feature>
<evidence type="ECO:0000313" key="12">
    <source>
        <dbReference type="Proteomes" id="UP001054857"/>
    </source>
</evidence>
<feature type="compositionally biased region" description="Low complexity" evidence="8">
    <location>
        <begin position="1130"/>
        <end position="1141"/>
    </location>
</feature>
<feature type="region of interest" description="Disordered" evidence="8">
    <location>
        <begin position="1518"/>
        <end position="1592"/>
    </location>
</feature>
<evidence type="ECO:0000256" key="6">
    <source>
        <dbReference type="PROSITE-ProRule" id="PRU00703"/>
    </source>
</evidence>
<protein>
    <recommendedName>
        <fullName evidence="13">Protein kinase domain-containing protein</fullName>
    </recommendedName>
</protein>
<dbReference type="Gene3D" id="3.30.200.20">
    <property type="entry name" value="Phosphorylase Kinase, domain 1"/>
    <property type="match status" value="1"/>
</dbReference>
<dbReference type="CDD" id="cd13999">
    <property type="entry name" value="STKc_MAP3K-like"/>
    <property type="match status" value="1"/>
</dbReference>
<dbReference type="SMART" id="SM00116">
    <property type="entry name" value="CBS"/>
    <property type="match status" value="2"/>
</dbReference>
<feature type="compositionally biased region" description="Low complexity" evidence="8">
    <location>
        <begin position="1092"/>
        <end position="1120"/>
    </location>
</feature>
<gene>
    <name evidence="11" type="ORF">Agub_g2180</name>
</gene>
<dbReference type="PROSITE" id="PS00108">
    <property type="entry name" value="PROTEIN_KINASE_ST"/>
    <property type="match status" value="1"/>
</dbReference>
<dbReference type="InterPro" id="IPR008271">
    <property type="entry name" value="Ser/Thr_kinase_AS"/>
</dbReference>
<feature type="compositionally biased region" description="Basic residues" evidence="8">
    <location>
        <begin position="1253"/>
        <end position="1285"/>
    </location>
</feature>